<keyword evidence="3 8" id="KW-0812">Transmembrane</keyword>
<feature type="domain" description="GtrA/DPMS transmembrane" evidence="9">
    <location>
        <begin position="7"/>
        <end position="115"/>
    </location>
</feature>
<keyword evidence="2 7" id="KW-0813">Transport</keyword>
<feature type="transmembrane region" description="Helical" evidence="8">
    <location>
        <begin position="66"/>
        <end position="84"/>
    </location>
</feature>
<keyword evidence="4 8" id="KW-1133">Transmembrane helix</keyword>
<gene>
    <name evidence="10" type="ORF">AV903_01525</name>
</gene>
<feature type="transmembrane region" description="Helical" evidence="8">
    <location>
        <begin position="34"/>
        <end position="54"/>
    </location>
</feature>
<dbReference type="RefSeq" id="WP_233478914.1">
    <property type="nucleotide sequence ID" value="NZ_CP013970.1"/>
</dbReference>
<dbReference type="Proteomes" id="UP000264980">
    <property type="component" value="Chromosome"/>
</dbReference>
<dbReference type="PANTHER" id="PTHR38459">
    <property type="entry name" value="PROPHAGE BACTOPRENOL-LINKED GLUCOSE TRANSLOCASE HOMOLOG"/>
    <property type="match status" value="1"/>
</dbReference>
<protein>
    <recommendedName>
        <fullName evidence="7">Bactoprenol-linked glucose translocase</fullName>
    </recommendedName>
</protein>
<evidence type="ECO:0000256" key="1">
    <source>
        <dbReference type="ARBA" id="ARBA00004141"/>
    </source>
</evidence>
<accession>A0A345CNS0</accession>
<evidence type="ECO:0000256" key="7">
    <source>
        <dbReference type="PIRNR" id="PIRNR006298"/>
    </source>
</evidence>
<dbReference type="InterPro" id="IPR051401">
    <property type="entry name" value="GtrA_CellWall_Glycosyl"/>
</dbReference>
<comment type="subcellular location">
    <subcellularLocation>
        <location evidence="1">Membrane</location>
        <topology evidence="1">Multi-pass membrane protein</topology>
    </subcellularLocation>
</comment>
<comment type="similarity">
    <text evidence="7">Belongs to the gtrA family.</text>
</comment>
<evidence type="ECO:0000259" key="9">
    <source>
        <dbReference type="Pfam" id="PF04138"/>
    </source>
</evidence>
<evidence type="ECO:0000256" key="6">
    <source>
        <dbReference type="ARBA" id="ARBA00025595"/>
    </source>
</evidence>
<dbReference type="AlphaFoldDB" id="A0A345CNS0"/>
<dbReference type="GO" id="GO:0000271">
    <property type="term" value="P:polysaccharide biosynthetic process"/>
    <property type="evidence" value="ECO:0007669"/>
    <property type="project" value="InterPro"/>
</dbReference>
<proteinExistence type="inferred from homology"/>
<comment type="function">
    <text evidence="6 7">Involved in O antigen modification. Involved in the translocation of bactoprenol-linked glucose across the cytoplasmic membrane.</text>
</comment>
<organism evidence="10 11">
    <name type="scientific">Erwinia tracheiphila</name>
    <dbReference type="NCBI Taxonomy" id="65700"/>
    <lineage>
        <taxon>Bacteria</taxon>
        <taxon>Pseudomonadati</taxon>
        <taxon>Pseudomonadota</taxon>
        <taxon>Gammaproteobacteria</taxon>
        <taxon>Enterobacterales</taxon>
        <taxon>Erwiniaceae</taxon>
        <taxon>Erwinia</taxon>
    </lineage>
</organism>
<evidence type="ECO:0000256" key="3">
    <source>
        <dbReference type="ARBA" id="ARBA00022692"/>
    </source>
</evidence>
<feature type="transmembrane region" description="Helical" evidence="8">
    <location>
        <begin position="7"/>
        <end position="28"/>
    </location>
</feature>
<evidence type="ECO:0000313" key="11">
    <source>
        <dbReference type="Proteomes" id="UP000264980"/>
    </source>
</evidence>
<evidence type="ECO:0000256" key="2">
    <source>
        <dbReference type="ARBA" id="ARBA00022448"/>
    </source>
</evidence>
<dbReference type="PIRSF" id="PIRSF006298">
    <property type="entry name" value="GtrA_prd"/>
    <property type="match status" value="1"/>
</dbReference>
<dbReference type="PANTHER" id="PTHR38459:SF1">
    <property type="entry name" value="PROPHAGE BACTOPRENOL-LINKED GLUCOSE TRANSLOCASE HOMOLOG"/>
    <property type="match status" value="1"/>
</dbReference>
<dbReference type="EMBL" id="CP013970">
    <property type="protein sequence ID" value="AXF75087.1"/>
    <property type="molecule type" value="Genomic_DNA"/>
</dbReference>
<evidence type="ECO:0000256" key="8">
    <source>
        <dbReference type="SAM" id="Phobius"/>
    </source>
</evidence>
<dbReference type="InterPro" id="IPR016480">
    <property type="entry name" value="Glc_translocase_bactprenl-link"/>
</dbReference>
<name>A0A345CNS0_9GAMM</name>
<dbReference type="GO" id="GO:0005886">
    <property type="term" value="C:plasma membrane"/>
    <property type="evidence" value="ECO:0007669"/>
    <property type="project" value="TreeGrafter"/>
</dbReference>
<dbReference type="InterPro" id="IPR007267">
    <property type="entry name" value="GtrA_DPMS_TM"/>
</dbReference>
<dbReference type="Pfam" id="PF04138">
    <property type="entry name" value="GtrA_DPMS_TM"/>
    <property type="match status" value="1"/>
</dbReference>
<evidence type="ECO:0000313" key="10">
    <source>
        <dbReference type="EMBL" id="AXF75087.1"/>
    </source>
</evidence>
<keyword evidence="5 8" id="KW-0472">Membrane</keyword>
<evidence type="ECO:0000256" key="4">
    <source>
        <dbReference type="ARBA" id="ARBA00022989"/>
    </source>
</evidence>
<feature type="transmembrane region" description="Helical" evidence="8">
    <location>
        <begin position="96"/>
        <end position="115"/>
    </location>
</feature>
<reference evidence="10 11" key="1">
    <citation type="submission" date="2016-01" db="EMBL/GenBank/DDBJ databases">
        <authorList>
            <person name="Oliw E.H."/>
        </authorList>
    </citation>
    <scope>NUCLEOTIDE SEQUENCE [LARGE SCALE GENOMIC DNA]</scope>
    <source>
        <strain evidence="10 11">MDcuke</strain>
    </source>
</reference>
<sequence length="119" mass="13316">MLKLFARYSFVGVFNTLIHWLVFSLLYSQEVSQSLANLGAFCIAVTFSFFANARWTFNTEATTIRYGLYVFFMGSMAAGVGSLADHAHINPVITLIAFSVLSLASGFIYSNFIVFREKK</sequence>
<evidence type="ECO:0000256" key="5">
    <source>
        <dbReference type="ARBA" id="ARBA00023136"/>
    </source>
</evidence>